<feature type="region of interest" description="Disordered" evidence="1">
    <location>
        <begin position="16"/>
        <end position="60"/>
    </location>
</feature>
<gene>
    <name evidence="3" type="ORF">HAPAU_36590</name>
</gene>
<evidence type="ECO:0000313" key="4">
    <source>
        <dbReference type="Proteomes" id="UP000075321"/>
    </source>
</evidence>
<dbReference type="InterPro" id="IPR011008">
    <property type="entry name" value="Dimeric_a/b-barrel"/>
</dbReference>
<evidence type="ECO:0000313" key="3">
    <source>
        <dbReference type="EMBL" id="KYH24188.1"/>
    </source>
</evidence>
<evidence type="ECO:0000256" key="1">
    <source>
        <dbReference type="SAM" id="MobiDB-lite"/>
    </source>
</evidence>
<organism evidence="3 4">
    <name type="scientific">Halalkalicoccus paucihalophilus</name>
    <dbReference type="NCBI Taxonomy" id="1008153"/>
    <lineage>
        <taxon>Archaea</taxon>
        <taxon>Methanobacteriati</taxon>
        <taxon>Methanobacteriota</taxon>
        <taxon>Stenosarchaea group</taxon>
        <taxon>Halobacteria</taxon>
        <taxon>Halobacteriales</taxon>
        <taxon>Halococcaceae</taxon>
        <taxon>Halalkalicoccus</taxon>
    </lineage>
</organism>
<dbReference type="PATRIC" id="fig|1008153.3.peg.3881"/>
<dbReference type="Gene3D" id="3.30.70.100">
    <property type="match status" value="1"/>
</dbReference>
<sequence>MDPSDDELAQAYRENAENAQQVNDEWSDVSTEANQHLSENPFEEHEGEARERIETVSERSRNEDGIIEYQVATDIDDRNVFRLFEK</sequence>
<comment type="caution">
    <text evidence="3">The sequence shown here is derived from an EMBL/GenBank/DDBJ whole genome shotgun (WGS) entry which is preliminary data.</text>
</comment>
<proteinExistence type="predicted"/>
<feature type="compositionally biased region" description="Polar residues" evidence="1">
    <location>
        <begin position="17"/>
        <end position="38"/>
    </location>
</feature>
<dbReference type="AlphaFoldDB" id="A0A151A910"/>
<protein>
    <recommendedName>
        <fullName evidence="2">ABM domain-containing protein</fullName>
    </recommendedName>
</protein>
<reference evidence="3 4" key="1">
    <citation type="submission" date="2016-02" db="EMBL/GenBank/DDBJ databases">
        <title>Genome sequence of Halalkalicoccus paucihalophilus DSM 24557.</title>
        <authorList>
            <person name="Poehlein A."/>
            <person name="Daniel R."/>
        </authorList>
    </citation>
    <scope>NUCLEOTIDE SEQUENCE [LARGE SCALE GENOMIC DNA]</scope>
    <source>
        <strain evidence="3 4">DSM 24557</strain>
    </source>
</reference>
<dbReference type="OrthoDB" id="8931at2157"/>
<name>A0A151A910_9EURY</name>
<feature type="compositionally biased region" description="Basic and acidic residues" evidence="1">
    <location>
        <begin position="42"/>
        <end position="60"/>
    </location>
</feature>
<dbReference type="RefSeq" id="WP_211263625.1">
    <property type="nucleotide sequence ID" value="NZ_LTAZ01000015.1"/>
</dbReference>
<accession>A0A151A910</accession>
<dbReference type="InterPro" id="IPR007138">
    <property type="entry name" value="ABM_dom"/>
</dbReference>
<evidence type="ECO:0000259" key="2">
    <source>
        <dbReference type="Pfam" id="PF03992"/>
    </source>
</evidence>
<dbReference type="Pfam" id="PF03992">
    <property type="entry name" value="ABM"/>
    <property type="match status" value="1"/>
</dbReference>
<dbReference type="SUPFAM" id="SSF54909">
    <property type="entry name" value="Dimeric alpha+beta barrel"/>
    <property type="match status" value="1"/>
</dbReference>
<feature type="domain" description="ABM" evidence="2">
    <location>
        <begin position="43"/>
        <end position="85"/>
    </location>
</feature>
<dbReference type="EMBL" id="LTAZ01000015">
    <property type="protein sequence ID" value="KYH24188.1"/>
    <property type="molecule type" value="Genomic_DNA"/>
</dbReference>
<keyword evidence="4" id="KW-1185">Reference proteome</keyword>
<dbReference type="Proteomes" id="UP000075321">
    <property type="component" value="Unassembled WGS sequence"/>
</dbReference>